<dbReference type="InterPro" id="IPR050902">
    <property type="entry name" value="ABC_Transporter_SBP"/>
</dbReference>
<keyword evidence="1" id="KW-0732">Signal</keyword>
<dbReference type="SUPFAM" id="SSF53807">
    <property type="entry name" value="Helical backbone' metal receptor"/>
    <property type="match status" value="1"/>
</dbReference>
<evidence type="ECO:0000313" key="3">
    <source>
        <dbReference type="EMBL" id="RJE82115.1"/>
    </source>
</evidence>
<protein>
    <submittedName>
        <fullName evidence="3">Hemin ABC transporter substrate-binding protein</fullName>
    </submittedName>
</protein>
<feature type="domain" description="Fe/B12 periplasmic-binding" evidence="2">
    <location>
        <begin position="28"/>
        <end position="286"/>
    </location>
</feature>
<accession>A0A418SMF1</accession>
<reference evidence="4" key="1">
    <citation type="submission" date="2018-09" db="EMBL/GenBank/DDBJ databases">
        <title>Acidovorax cavernicola nov. sp. isolated from Gruta de las Maravillas (Aracena, Spain).</title>
        <authorList>
            <person name="Jurado V."/>
            <person name="Gutierrez-Patricio S."/>
            <person name="Gonzalez-Pimentel J.L."/>
            <person name="Miller A.Z."/>
            <person name="Laiz L."/>
            <person name="Saiz-Jimenez C."/>
        </authorList>
    </citation>
    <scope>NUCLEOTIDE SEQUENCE [LARGE SCALE GENOMIC DNA]</scope>
    <source>
        <strain evidence="4">1011MAR3C25</strain>
    </source>
</reference>
<dbReference type="RefSeq" id="WP_119751881.1">
    <property type="nucleotide sequence ID" value="NZ_QZCG01000019.1"/>
</dbReference>
<organism evidence="3 4">
    <name type="scientific">Paracoccus onubensis</name>
    <dbReference type="NCBI Taxonomy" id="1675788"/>
    <lineage>
        <taxon>Bacteria</taxon>
        <taxon>Pseudomonadati</taxon>
        <taxon>Pseudomonadota</taxon>
        <taxon>Alphaproteobacteria</taxon>
        <taxon>Rhodobacterales</taxon>
        <taxon>Paracoccaceae</taxon>
        <taxon>Paracoccus</taxon>
    </lineage>
</organism>
<dbReference type="InterPro" id="IPR002491">
    <property type="entry name" value="ABC_transptr_periplasmic_BD"/>
</dbReference>
<evidence type="ECO:0000259" key="2">
    <source>
        <dbReference type="PROSITE" id="PS50983"/>
    </source>
</evidence>
<dbReference type="PROSITE" id="PS50983">
    <property type="entry name" value="FE_B12_PBP"/>
    <property type="match status" value="1"/>
</dbReference>
<dbReference type="PANTHER" id="PTHR30535">
    <property type="entry name" value="VITAMIN B12-BINDING PROTEIN"/>
    <property type="match status" value="1"/>
</dbReference>
<dbReference type="CDD" id="cd01149">
    <property type="entry name" value="HutB"/>
    <property type="match status" value="1"/>
</dbReference>
<dbReference type="Gene3D" id="3.40.50.1980">
    <property type="entry name" value="Nitrogenase molybdenum iron protein domain"/>
    <property type="match status" value="2"/>
</dbReference>
<evidence type="ECO:0000256" key="1">
    <source>
        <dbReference type="SAM" id="SignalP"/>
    </source>
</evidence>
<comment type="caution">
    <text evidence="3">The sequence shown here is derived from an EMBL/GenBank/DDBJ whole genome shotgun (WGS) entry which is preliminary data.</text>
</comment>
<feature type="chain" id="PRO_5019302449" evidence="1">
    <location>
        <begin position="20"/>
        <end position="286"/>
    </location>
</feature>
<gene>
    <name evidence="3" type="ORF">D3P04_21235</name>
</gene>
<keyword evidence="4" id="KW-1185">Reference proteome</keyword>
<feature type="signal peptide" evidence="1">
    <location>
        <begin position="1"/>
        <end position="19"/>
    </location>
</feature>
<dbReference type="Pfam" id="PF01497">
    <property type="entry name" value="Peripla_BP_2"/>
    <property type="match status" value="1"/>
</dbReference>
<name>A0A418SMF1_9RHOB</name>
<dbReference type="Proteomes" id="UP000284202">
    <property type="component" value="Unassembled WGS sequence"/>
</dbReference>
<sequence>MRGLIAASVVWAGLSAAVAAESYPDAGKVLAIGGSVTEIVYALGQQDRLIARDSTSTYPAEAQELPDVGYMRALSPEGVLSAGPDLILSEEGAGPPETIDLLKEAEVPFVTIPSGTDAEGLTAKIEAVAEALGVPDAAAGPVEELQADFSRLAEKTQDLSETRSVLFILSLQGGRVMASGQGTEAEAIMELAGARNAMQGFEGYKPLSDEAITAAAPDVILMMDRGDGEDGHGAAAETLQSLPALAETPAVRNGAVIRMNGLYLLGFGPRAVDAALDLHEAIYGDG</sequence>
<dbReference type="AlphaFoldDB" id="A0A418SMF1"/>
<dbReference type="OrthoDB" id="9797736at2"/>
<dbReference type="PANTHER" id="PTHR30535:SF4">
    <property type="entry name" value="HEMIN-BINDING PERIPLASMIC PROTEIN HMUT"/>
    <property type="match status" value="1"/>
</dbReference>
<proteinExistence type="predicted"/>
<dbReference type="EMBL" id="QZCG01000019">
    <property type="protein sequence ID" value="RJE82115.1"/>
    <property type="molecule type" value="Genomic_DNA"/>
</dbReference>
<evidence type="ECO:0000313" key="4">
    <source>
        <dbReference type="Proteomes" id="UP000284202"/>
    </source>
</evidence>